<dbReference type="InterPro" id="IPR019861">
    <property type="entry name" value="PorP/SprF_Bacteroidetes"/>
</dbReference>
<organism evidence="2 3">
    <name type="scientific">Chitinophaga japonensis</name>
    <name type="common">Flexibacter japonensis</name>
    <dbReference type="NCBI Taxonomy" id="104662"/>
    <lineage>
        <taxon>Bacteria</taxon>
        <taxon>Pseudomonadati</taxon>
        <taxon>Bacteroidota</taxon>
        <taxon>Chitinophagia</taxon>
        <taxon>Chitinophagales</taxon>
        <taxon>Chitinophagaceae</taxon>
        <taxon>Chitinophaga</taxon>
    </lineage>
</organism>
<gene>
    <name evidence="2" type="ORF">LX66_5064</name>
</gene>
<dbReference type="Pfam" id="PF11751">
    <property type="entry name" value="PorP_SprF"/>
    <property type="match status" value="1"/>
</dbReference>
<evidence type="ECO:0000256" key="1">
    <source>
        <dbReference type="SAM" id="SignalP"/>
    </source>
</evidence>
<dbReference type="OrthoDB" id="626665at2"/>
<dbReference type="Proteomes" id="UP000316778">
    <property type="component" value="Unassembled WGS sequence"/>
</dbReference>
<sequence>MTRKIISILFLLTASAAAVAQQNLQFSQYAFNGLSVNPAYAGYKEMWFLNATYRQQWTSLPGAPKTGSISIDGVAPAPDNRVGLGLQFMYDKLGPQQALALYANYAYRIPLDETGNRRICLGIGAGATQYSVDGTALTYNDDNDQAIPPGVARKIVPDFRFGVYFFTPRFYAGLSAMDLLSEINDGTRYSWKGNDYATIKKIRHYYLTLGTMFPLSEHVSFKPSLLVKEDFKGPTNLDLNAVFLVVEKIWLGASWRTGVKVWNKDHLQDNLSQKDAFSFQVQFFATDYLRIGYAYDYTTNGLASYEKGTHEIGIGYGLFSRKNKARTLSPRYF</sequence>
<reference evidence="2 3" key="1">
    <citation type="journal article" date="2013" name="Stand. Genomic Sci.">
        <title>Genomic Encyclopedia of Type Strains, Phase I: The one thousand microbial genomes (KMG-I) project.</title>
        <authorList>
            <person name="Kyrpides N.C."/>
            <person name="Woyke T."/>
            <person name="Eisen J.A."/>
            <person name="Garrity G."/>
            <person name="Lilburn T.G."/>
            <person name="Beck B.J."/>
            <person name="Whitman W.B."/>
            <person name="Hugenholtz P."/>
            <person name="Klenk H.P."/>
        </authorList>
    </citation>
    <scope>NUCLEOTIDE SEQUENCE [LARGE SCALE GENOMIC DNA]</scope>
    <source>
        <strain evidence="2 3">DSM 13484</strain>
    </source>
</reference>
<dbReference type="RefSeq" id="WP_145718625.1">
    <property type="nucleotide sequence ID" value="NZ_BAAAFY010000006.1"/>
</dbReference>
<proteinExistence type="predicted"/>
<dbReference type="AlphaFoldDB" id="A0A562SMF4"/>
<dbReference type="NCBIfam" id="TIGR03519">
    <property type="entry name" value="T9SS_PorP_fam"/>
    <property type="match status" value="1"/>
</dbReference>
<protein>
    <submittedName>
        <fullName evidence="2">Type IX secretion system PorP/SprF family membrane protein</fullName>
    </submittedName>
</protein>
<feature type="signal peptide" evidence="1">
    <location>
        <begin position="1"/>
        <end position="20"/>
    </location>
</feature>
<evidence type="ECO:0000313" key="2">
    <source>
        <dbReference type="EMBL" id="TWI82491.1"/>
    </source>
</evidence>
<name>A0A562SMF4_CHIJA</name>
<dbReference type="EMBL" id="VLLG01000006">
    <property type="protein sequence ID" value="TWI82491.1"/>
    <property type="molecule type" value="Genomic_DNA"/>
</dbReference>
<accession>A0A562SMF4</accession>
<evidence type="ECO:0000313" key="3">
    <source>
        <dbReference type="Proteomes" id="UP000316778"/>
    </source>
</evidence>
<feature type="chain" id="PRO_5021793726" evidence="1">
    <location>
        <begin position="21"/>
        <end position="333"/>
    </location>
</feature>
<comment type="caution">
    <text evidence="2">The sequence shown here is derived from an EMBL/GenBank/DDBJ whole genome shotgun (WGS) entry which is preliminary data.</text>
</comment>
<keyword evidence="1" id="KW-0732">Signal</keyword>
<keyword evidence="3" id="KW-1185">Reference proteome</keyword>